<dbReference type="KEGG" id="shv:AAT16_12115"/>
<reference evidence="5 7" key="1">
    <citation type="journal article" date="2015" name="Int. J. Syst. Evol. Microbiol.">
        <title>Complete genome sequence of Salinicoccus halodurans H3B36, isolated from the Qaidam Basin in China.</title>
        <authorList>
            <person name="Jiang K."/>
            <person name="Xue Y."/>
            <person name="Ma Y."/>
        </authorList>
    </citation>
    <scope>NUCLEOTIDE SEQUENCE [LARGE SCALE GENOMIC DNA]</scope>
    <source>
        <strain evidence="5 7">H3B36</strain>
    </source>
</reference>
<dbReference type="InterPro" id="IPR036148">
    <property type="entry name" value="MmgE/PrpD_sf"/>
</dbReference>
<dbReference type="PANTHER" id="PTHR16943">
    <property type="entry name" value="2-METHYLCITRATE DEHYDRATASE-RELATED"/>
    <property type="match status" value="1"/>
</dbReference>
<dbReference type="RefSeq" id="WP_046791048.1">
    <property type="nucleotide sequence ID" value="NZ_CP011366.1"/>
</dbReference>
<gene>
    <name evidence="5" type="ORF">AAT16_12115</name>
    <name evidence="6" type="ORF">SAMN05216235_1210</name>
</gene>
<dbReference type="GO" id="GO:0047547">
    <property type="term" value="F:2-methylcitrate dehydratase activity"/>
    <property type="evidence" value="ECO:0007669"/>
    <property type="project" value="InterPro"/>
</dbReference>
<reference evidence="7" key="2">
    <citation type="submission" date="2015-04" db="EMBL/GenBank/DDBJ databases">
        <title>Complete genome sequence of Salinicoccus halodurans strain H3B36, isolated from the Qaidam basin of China.</title>
        <authorList>
            <person name="Ma Y."/>
            <person name="Jiang K."/>
            <person name="Xue Y."/>
        </authorList>
    </citation>
    <scope>NUCLEOTIDE SEQUENCE [LARGE SCALE GENOMIC DNA]</scope>
    <source>
        <strain evidence="7">H3B36</strain>
    </source>
</reference>
<dbReference type="Gene3D" id="3.30.1330.120">
    <property type="entry name" value="2-methylcitrate dehydratase PrpD"/>
    <property type="match status" value="1"/>
</dbReference>
<sequence>MKYDDVIEEISGYVTEDRTFSEDTLDIALLILKDSMGCMIKSLDNPQCQKMLGPAEEGDYRKNGIPVPGISRPLGLLDASWNLGLLVRWLDYNDCFLAEEWGHPSDNLGGILAAAYSVSSRGKKLTVSDVLTTMVKAHEIQGVLSLTNSLNRVGYDHVFFVKLATAGVTSKLLGGDEEKVQNTVSNVFADGAALRTYRHAPNVTTRKSWAAGDASMRGVRLALLTDKLSEGYPNILSEADWGFNKNIMNGADITLSKKLDNYVVNNILFKADFPAEFHAQTGAEAAMELNRKYHGKLSAVEEIKVSTHESAIRIIAGKEELKNPSDRDHSLEYIIAVSLLNGDLKTEYYADEYHENHPEINRLISKMTVEENEQYSKDYLDPAKRSVSNAVRLVFEDGTESEEMEVEYPIGHKFRRDEVRPVIDRKFVSNLNSRFDKEKIGSIENMFDDKRSLMNMDICDFMYEFQG</sequence>
<evidence type="ECO:0000313" key="5">
    <source>
        <dbReference type="EMBL" id="AKG74869.1"/>
    </source>
</evidence>
<feature type="domain" description="MmgE/PrpD N-terminal" evidence="3">
    <location>
        <begin position="10"/>
        <end position="254"/>
    </location>
</feature>
<dbReference type="AlphaFoldDB" id="A0A0F7HP22"/>
<dbReference type="Pfam" id="PF19305">
    <property type="entry name" value="MmgE_PrpD_C"/>
    <property type="match status" value="1"/>
</dbReference>
<feature type="domain" description="MmgE/PrpD C-terminal" evidence="4">
    <location>
        <begin position="273"/>
        <end position="439"/>
    </location>
</feature>
<dbReference type="InterPro" id="IPR042183">
    <property type="entry name" value="MmgE/PrpD_sf_1"/>
</dbReference>
<name>A0A0F7HP22_9STAP</name>
<dbReference type="InterPro" id="IPR005656">
    <property type="entry name" value="MmgE_PrpD"/>
</dbReference>
<dbReference type="EMBL" id="CP011366">
    <property type="protein sequence ID" value="AKG74869.1"/>
    <property type="molecule type" value="Genomic_DNA"/>
</dbReference>
<reference evidence="6 8" key="3">
    <citation type="submission" date="2016-10" db="EMBL/GenBank/DDBJ databases">
        <authorList>
            <person name="Varghese N."/>
            <person name="Submissions S."/>
        </authorList>
    </citation>
    <scope>NUCLEOTIDE SEQUENCE [LARGE SCALE GENOMIC DNA]</scope>
    <source>
        <strain evidence="6 8">CGMCC 1.6501</strain>
    </source>
</reference>
<dbReference type="Pfam" id="PF03972">
    <property type="entry name" value="MmgE_PrpD_N"/>
    <property type="match status" value="1"/>
</dbReference>
<organism evidence="6 8">
    <name type="scientific">Salinicoccus halodurans</name>
    <dbReference type="NCBI Taxonomy" id="407035"/>
    <lineage>
        <taxon>Bacteria</taxon>
        <taxon>Bacillati</taxon>
        <taxon>Bacillota</taxon>
        <taxon>Bacilli</taxon>
        <taxon>Bacillales</taxon>
        <taxon>Staphylococcaceae</taxon>
        <taxon>Salinicoccus</taxon>
    </lineage>
</organism>
<evidence type="ECO:0000256" key="1">
    <source>
        <dbReference type="ARBA" id="ARBA00006174"/>
    </source>
</evidence>
<dbReference type="SUPFAM" id="SSF103378">
    <property type="entry name" value="2-methylcitrate dehydratase PrpD"/>
    <property type="match status" value="1"/>
</dbReference>
<evidence type="ECO:0000259" key="3">
    <source>
        <dbReference type="Pfam" id="PF03972"/>
    </source>
</evidence>
<comment type="similarity">
    <text evidence="1">Belongs to the PrpD family.</text>
</comment>
<keyword evidence="7" id="KW-1185">Reference proteome</keyword>
<dbReference type="EMBL" id="FOTB01000002">
    <property type="protein sequence ID" value="SFK69188.1"/>
    <property type="molecule type" value="Genomic_DNA"/>
</dbReference>
<evidence type="ECO:0000256" key="2">
    <source>
        <dbReference type="ARBA" id="ARBA00023239"/>
    </source>
</evidence>
<evidence type="ECO:0000259" key="4">
    <source>
        <dbReference type="Pfam" id="PF19305"/>
    </source>
</evidence>
<dbReference type="PANTHER" id="PTHR16943:SF16">
    <property type="entry name" value="2-METHYLCITRATE DEHYDRATASE-RELATED"/>
    <property type="match status" value="1"/>
</dbReference>
<dbReference type="InterPro" id="IPR045336">
    <property type="entry name" value="MmgE_PrpD_N"/>
</dbReference>
<dbReference type="InterPro" id="IPR042188">
    <property type="entry name" value="MmgE/PrpD_sf_2"/>
</dbReference>
<dbReference type="Gene3D" id="1.10.4100.10">
    <property type="entry name" value="2-methylcitrate dehydratase PrpD"/>
    <property type="match status" value="1"/>
</dbReference>
<dbReference type="InterPro" id="IPR012705">
    <property type="entry name" value="2Me_IsoCit_deHydtase_PrpD"/>
</dbReference>
<dbReference type="NCBIfam" id="NF006943">
    <property type="entry name" value="PRK09425.1"/>
    <property type="match status" value="1"/>
</dbReference>
<proteinExistence type="inferred from homology"/>
<dbReference type="OrthoDB" id="9797528at2"/>
<evidence type="ECO:0000313" key="7">
    <source>
        <dbReference type="Proteomes" id="UP000034029"/>
    </source>
</evidence>
<accession>A0A0F7HP22</accession>
<dbReference type="Proteomes" id="UP000034029">
    <property type="component" value="Chromosome"/>
</dbReference>
<dbReference type="Proteomes" id="UP000183090">
    <property type="component" value="Unassembled WGS sequence"/>
</dbReference>
<dbReference type="InterPro" id="IPR045337">
    <property type="entry name" value="MmgE_PrpD_C"/>
</dbReference>
<dbReference type="GO" id="GO:0019679">
    <property type="term" value="P:propionate metabolic process, methylcitrate cycle"/>
    <property type="evidence" value="ECO:0007669"/>
    <property type="project" value="InterPro"/>
</dbReference>
<dbReference type="GO" id="GO:0051537">
    <property type="term" value="F:2 iron, 2 sulfur cluster binding"/>
    <property type="evidence" value="ECO:0007669"/>
    <property type="project" value="InterPro"/>
</dbReference>
<protein>
    <submittedName>
        <fullName evidence="6">2-methylcitrate dehydratase</fullName>
    </submittedName>
</protein>
<evidence type="ECO:0000313" key="8">
    <source>
        <dbReference type="Proteomes" id="UP000183090"/>
    </source>
</evidence>
<evidence type="ECO:0000313" key="6">
    <source>
        <dbReference type="EMBL" id="SFK69188.1"/>
    </source>
</evidence>
<keyword evidence="2" id="KW-0456">Lyase</keyword>
<dbReference type="NCBIfam" id="TIGR02330">
    <property type="entry name" value="prpD"/>
    <property type="match status" value="1"/>
</dbReference>